<comment type="caution">
    <text evidence="1">The sequence shown here is derived from an EMBL/GenBank/DDBJ whole genome shotgun (WGS) entry which is preliminary data.</text>
</comment>
<reference evidence="1 2" key="1">
    <citation type="submission" date="2020-02" db="EMBL/GenBank/DDBJ databases">
        <title>Rhodobacter translucens sp. nov., a novel bacterium isolated from activated sludge.</title>
        <authorList>
            <person name="Liu J."/>
        </authorList>
    </citation>
    <scope>NUCLEOTIDE SEQUENCE [LARGE SCALE GENOMIC DNA]</scope>
    <source>
        <strain evidence="1 2">HX-7-19</strain>
    </source>
</reference>
<protein>
    <submittedName>
        <fullName evidence="1">Uncharacterized protein</fullName>
    </submittedName>
</protein>
<organism evidence="1 2">
    <name type="scientific">Paragemmobacter kunshanensis</name>
    <dbReference type="NCBI Taxonomy" id="2583234"/>
    <lineage>
        <taxon>Bacteria</taxon>
        <taxon>Pseudomonadati</taxon>
        <taxon>Pseudomonadota</taxon>
        <taxon>Alphaproteobacteria</taxon>
        <taxon>Rhodobacterales</taxon>
        <taxon>Paracoccaceae</taxon>
        <taxon>Paragemmobacter</taxon>
    </lineage>
</organism>
<dbReference type="EMBL" id="JAALFE010000001">
    <property type="protein sequence ID" value="NGQ89511.1"/>
    <property type="molecule type" value="Genomic_DNA"/>
</dbReference>
<name>A0A6M1U6U4_9RHOB</name>
<dbReference type="RefSeq" id="WP_165046604.1">
    <property type="nucleotide sequence ID" value="NZ_JAALFE010000001.1"/>
</dbReference>
<gene>
    <name evidence="1" type="ORF">G5V65_01280</name>
</gene>
<keyword evidence="2" id="KW-1185">Reference proteome</keyword>
<evidence type="ECO:0000313" key="1">
    <source>
        <dbReference type="EMBL" id="NGQ89511.1"/>
    </source>
</evidence>
<dbReference type="Proteomes" id="UP000474758">
    <property type="component" value="Unassembled WGS sequence"/>
</dbReference>
<evidence type="ECO:0000313" key="2">
    <source>
        <dbReference type="Proteomes" id="UP000474758"/>
    </source>
</evidence>
<dbReference type="AlphaFoldDB" id="A0A6M1U6U4"/>
<sequence>MDENLFNHIKGLKNCLKIGQVKEGGGKQGKFCGVENFPAELSTKRVDSFPLALGP</sequence>
<accession>A0A6M1U6U4</accession>
<proteinExistence type="predicted"/>